<dbReference type="Proteomes" id="UP000450012">
    <property type="component" value="Unassembled WGS sequence"/>
</dbReference>
<reference evidence="1 2" key="1">
    <citation type="submission" date="2019-12" db="EMBL/GenBank/DDBJ databases">
        <title>Novel species isolated from a subtropical stream in China.</title>
        <authorList>
            <person name="Lu H."/>
        </authorList>
    </citation>
    <scope>NUCLEOTIDE SEQUENCE [LARGE SCALE GENOMIC DNA]</scope>
    <source>
        <strain evidence="1 2">FT55W</strain>
    </source>
</reference>
<gene>
    <name evidence="1" type="ORF">GTP45_01030</name>
</gene>
<comment type="caution">
    <text evidence="1">The sequence shown here is derived from an EMBL/GenBank/DDBJ whole genome shotgun (WGS) entry which is preliminary data.</text>
</comment>
<dbReference type="RefSeq" id="WP_161012029.1">
    <property type="nucleotide sequence ID" value="NZ_WWCK01000001.1"/>
</dbReference>
<organism evidence="1 2">
    <name type="scientific">Duganella rivi</name>
    <dbReference type="NCBI Taxonomy" id="2666083"/>
    <lineage>
        <taxon>Bacteria</taxon>
        <taxon>Pseudomonadati</taxon>
        <taxon>Pseudomonadota</taxon>
        <taxon>Betaproteobacteria</taxon>
        <taxon>Burkholderiales</taxon>
        <taxon>Oxalobacteraceae</taxon>
        <taxon>Telluria group</taxon>
        <taxon>Duganella</taxon>
    </lineage>
</organism>
<proteinExistence type="predicted"/>
<evidence type="ECO:0000313" key="2">
    <source>
        <dbReference type="Proteomes" id="UP000450012"/>
    </source>
</evidence>
<protein>
    <submittedName>
        <fullName evidence="1">Uncharacterized protein</fullName>
    </submittedName>
</protein>
<accession>A0A7X4GKZ0</accession>
<dbReference type="EMBL" id="WWCK01000001">
    <property type="protein sequence ID" value="MYM65415.1"/>
    <property type="molecule type" value="Genomic_DNA"/>
</dbReference>
<dbReference type="AlphaFoldDB" id="A0A7X4GKZ0"/>
<name>A0A7X4GKZ0_9BURK</name>
<sequence length="167" mass="18404">MGMTLTEINGVPTMSSLQMVDYINATRMPGAAVLRHDSFITKVPKVLGQNVAPKFIGTTTYKNGAGGTQVRNIYNFPEREAMLMAMSYSYELQAKIYDAWRLAGQGGVHLEFSRKWSIVLSVAIEDVARIDFKAPPSGDYYSVGMLVAIDLFKSLYGPLMTLECFAG</sequence>
<evidence type="ECO:0000313" key="1">
    <source>
        <dbReference type="EMBL" id="MYM65415.1"/>
    </source>
</evidence>
<keyword evidence="2" id="KW-1185">Reference proteome</keyword>